<dbReference type="InterPro" id="IPR011050">
    <property type="entry name" value="Pectin_lyase_fold/virulence"/>
</dbReference>
<accession>A0A4V2DC61</accession>
<gene>
    <name evidence="4" type="ORF">EWE74_14785</name>
</gene>
<dbReference type="InterPro" id="IPR012334">
    <property type="entry name" value="Pectin_lyas_fold"/>
</dbReference>
<protein>
    <submittedName>
        <fullName evidence="4">Pectate lyase</fullName>
    </submittedName>
</protein>
<dbReference type="PANTHER" id="PTHR42970:SF1">
    <property type="entry name" value="PECTATE LYASE C-RELATED"/>
    <property type="match status" value="1"/>
</dbReference>
<evidence type="ECO:0000256" key="1">
    <source>
        <dbReference type="ARBA" id="ARBA00022723"/>
    </source>
</evidence>
<dbReference type="SUPFAM" id="SSF51126">
    <property type="entry name" value="Pectin lyase-like"/>
    <property type="match status" value="1"/>
</dbReference>
<dbReference type="OrthoDB" id="8737820at2"/>
<dbReference type="InterPro" id="IPR052063">
    <property type="entry name" value="Polysaccharide_Lyase_1"/>
</dbReference>
<reference evidence="4 5" key="1">
    <citation type="submission" date="2019-02" db="EMBL/GenBank/DDBJ databases">
        <authorList>
            <person name="Li Y."/>
        </authorList>
    </citation>
    <scope>NUCLEOTIDE SEQUENCE [LARGE SCALE GENOMIC DNA]</scope>
    <source>
        <strain evidence="4 5">30C10-4-7</strain>
    </source>
</reference>
<organism evidence="4 5">
    <name type="scientific">Sphingobacterium corticibacterium</name>
    <dbReference type="NCBI Taxonomy" id="2484746"/>
    <lineage>
        <taxon>Bacteria</taxon>
        <taxon>Pseudomonadati</taxon>
        <taxon>Bacteroidota</taxon>
        <taxon>Sphingobacteriia</taxon>
        <taxon>Sphingobacteriales</taxon>
        <taxon>Sphingobacteriaceae</taxon>
        <taxon>Sphingobacterium</taxon>
    </lineage>
</organism>
<proteinExistence type="predicted"/>
<dbReference type="AlphaFoldDB" id="A0A4V2DC61"/>
<keyword evidence="4" id="KW-0456">Lyase</keyword>
<dbReference type="PANTHER" id="PTHR42970">
    <property type="entry name" value="PECTATE LYASE C-RELATED"/>
    <property type="match status" value="1"/>
</dbReference>
<comment type="caution">
    <text evidence="4">The sequence shown here is derived from an EMBL/GenBank/DDBJ whole genome shotgun (WGS) entry which is preliminary data.</text>
</comment>
<dbReference type="PROSITE" id="PS51257">
    <property type="entry name" value="PROKAR_LIPOPROTEIN"/>
    <property type="match status" value="1"/>
</dbReference>
<dbReference type="GO" id="GO:0046872">
    <property type="term" value="F:metal ion binding"/>
    <property type="evidence" value="ECO:0007669"/>
    <property type="project" value="UniProtKB-KW"/>
</dbReference>
<feature type="region of interest" description="Disordered" evidence="3">
    <location>
        <begin position="33"/>
        <end position="63"/>
    </location>
</feature>
<evidence type="ECO:0000256" key="2">
    <source>
        <dbReference type="ARBA" id="ARBA00023180"/>
    </source>
</evidence>
<evidence type="ECO:0000313" key="5">
    <source>
        <dbReference type="Proteomes" id="UP000292855"/>
    </source>
</evidence>
<dbReference type="Gene3D" id="2.160.20.10">
    <property type="entry name" value="Single-stranded right-handed beta-helix, Pectin lyase-like"/>
    <property type="match status" value="1"/>
</dbReference>
<dbReference type="GO" id="GO:0016829">
    <property type="term" value="F:lyase activity"/>
    <property type="evidence" value="ECO:0007669"/>
    <property type="project" value="UniProtKB-KW"/>
</dbReference>
<evidence type="ECO:0000256" key="3">
    <source>
        <dbReference type="SAM" id="MobiDB-lite"/>
    </source>
</evidence>
<dbReference type="RefSeq" id="WP_130142283.1">
    <property type="nucleotide sequence ID" value="NZ_SGIT01000002.1"/>
</dbReference>
<name>A0A4V2DC61_9SPHI</name>
<dbReference type="EMBL" id="SGIT01000002">
    <property type="protein sequence ID" value="RZF60368.1"/>
    <property type="molecule type" value="Genomic_DNA"/>
</dbReference>
<keyword evidence="2" id="KW-0325">Glycoprotein</keyword>
<feature type="compositionally biased region" description="Basic and acidic residues" evidence="3">
    <location>
        <begin position="33"/>
        <end position="48"/>
    </location>
</feature>
<evidence type="ECO:0000313" key="4">
    <source>
        <dbReference type="EMBL" id="RZF60368.1"/>
    </source>
</evidence>
<dbReference type="Proteomes" id="UP000292855">
    <property type="component" value="Unassembled WGS sequence"/>
</dbReference>
<keyword evidence="1" id="KW-0479">Metal-binding</keyword>
<sequence>MRNNINFRIKNIVFPWIGICLLWATIGCGKDTPKTEEPVIEKEEKENPPPEQTESAVAFPGADGYGKMTTGGRGGRVIKVTNLNDAGTGSLRAAIEQSGPRMIVFEVSGNIKLNSRLRISNGDITIAGQTAPGDGICIQDHEMVIAADNVILRFLRFRMGDLTQNEQDALWGRYQKNIVIDHCSMSWSIDECSSFYANKDFTMQWCILAESLNKSFHEKDDHGYGGIWGGHEASFHHNLLAHHNSRNPRFDGGNRPGTGGLSPVGADKVDYRNNVIYNWRGNSAYGGENGEYNMVNNYYKPGPATPTNRSTRIMQISKENNADYSPGHGVFFIEGNYVFGNANVTMNNWAGGVDYDSGVSAAQAQRTTPFPFEPLNVQHTAEQAFEQVLEKAGASYKRDAVDQRVVKEVKDGTATYNGSKTGYPGIIDSQTDVGGWPTLVQTAPLVDTDGDGMPDAWETANKLDPNTPNANGRDLSQVYDNIEMYFNSLVEGLY</sequence>
<keyword evidence="5" id="KW-1185">Reference proteome</keyword>